<dbReference type="PANTHER" id="PTHR43649:SF34">
    <property type="entry name" value="ABC TRANSPORTER PERIPLASMIC-BINDING PROTEIN YCJN-RELATED"/>
    <property type="match status" value="1"/>
</dbReference>
<proteinExistence type="inferred from homology"/>
<reference evidence="6" key="1">
    <citation type="submission" date="2016-10" db="EMBL/GenBank/DDBJ databases">
        <authorList>
            <person name="Varghese N."/>
            <person name="Submissions S."/>
        </authorList>
    </citation>
    <scope>NUCLEOTIDE SEQUENCE [LARGE SCALE GENOMIC DNA]</scope>
    <source>
        <strain evidence="6">DSM 21368</strain>
    </source>
</reference>
<evidence type="ECO:0000256" key="2">
    <source>
        <dbReference type="ARBA" id="ARBA00022448"/>
    </source>
</evidence>
<organism evidence="5 6">
    <name type="scientific">Ruania alba</name>
    <dbReference type="NCBI Taxonomy" id="648782"/>
    <lineage>
        <taxon>Bacteria</taxon>
        <taxon>Bacillati</taxon>
        <taxon>Actinomycetota</taxon>
        <taxon>Actinomycetes</taxon>
        <taxon>Micrococcales</taxon>
        <taxon>Ruaniaceae</taxon>
        <taxon>Ruania</taxon>
    </lineage>
</organism>
<comment type="similarity">
    <text evidence="1">Belongs to the bacterial solute-binding protein 1 family.</text>
</comment>
<evidence type="ECO:0000256" key="1">
    <source>
        <dbReference type="ARBA" id="ARBA00008520"/>
    </source>
</evidence>
<dbReference type="SUPFAM" id="SSF53850">
    <property type="entry name" value="Periplasmic binding protein-like II"/>
    <property type="match status" value="1"/>
</dbReference>
<gene>
    <name evidence="5" type="ORF">SAMN04488554_2323</name>
</gene>
<dbReference type="Gene3D" id="3.40.190.10">
    <property type="entry name" value="Periplasmic binding protein-like II"/>
    <property type="match status" value="1"/>
</dbReference>
<dbReference type="Pfam" id="PF13416">
    <property type="entry name" value="SBP_bac_8"/>
    <property type="match status" value="1"/>
</dbReference>
<dbReference type="RefSeq" id="WP_175477066.1">
    <property type="nucleotide sequence ID" value="NZ_FNTX01000002.1"/>
</dbReference>
<evidence type="ECO:0000256" key="4">
    <source>
        <dbReference type="SAM" id="SignalP"/>
    </source>
</evidence>
<dbReference type="EMBL" id="FNTX01000002">
    <property type="protein sequence ID" value="SEE65421.1"/>
    <property type="molecule type" value="Genomic_DNA"/>
</dbReference>
<keyword evidence="3 4" id="KW-0732">Signal</keyword>
<keyword evidence="6" id="KW-1185">Reference proteome</keyword>
<dbReference type="Proteomes" id="UP000199220">
    <property type="component" value="Unassembled WGS sequence"/>
</dbReference>
<keyword evidence="2" id="KW-0813">Transport</keyword>
<name>A0A1H5KMW4_9MICO</name>
<dbReference type="InterPro" id="IPR050490">
    <property type="entry name" value="Bact_solute-bd_prot1"/>
</dbReference>
<feature type="chain" id="PRO_5011576194" evidence="4">
    <location>
        <begin position="22"/>
        <end position="395"/>
    </location>
</feature>
<evidence type="ECO:0000313" key="6">
    <source>
        <dbReference type="Proteomes" id="UP000199220"/>
    </source>
</evidence>
<feature type="signal peptide" evidence="4">
    <location>
        <begin position="1"/>
        <end position="21"/>
    </location>
</feature>
<dbReference type="PANTHER" id="PTHR43649">
    <property type="entry name" value="ARABINOSE-BINDING PROTEIN-RELATED"/>
    <property type="match status" value="1"/>
</dbReference>
<dbReference type="InterPro" id="IPR006059">
    <property type="entry name" value="SBP"/>
</dbReference>
<dbReference type="AlphaFoldDB" id="A0A1H5KMW4"/>
<dbReference type="PROSITE" id="PS51257">
    <property type="entry name" value="PROKAR_LIPOPROTEIN"/>
    <property type="match status" value="1"/>
</dbReference>
<sequence>MRDGRLTGTAAAALASCLALAACSGGGDGGTDGGDAADGPVTFWTPHVQPDRMAAQQEVAAQFTDETGIEVEVVAMAGADQNQALITGAASGDVPDVALHAPDLSAWQSQGLINSDAATSVIDSLGADTFNQQSLDFVTINDAYQAIPADGWVHLIAYRSDILDEAGIAPPTSLGELADAARTVREDVGITGMAMGTQAGTASSTEAIESTFQQTGCELVQDGTVAVDSPECAEAAGHFATLADSSAAGPFDVLSARSAYLNGDAAFLLFSTHILDELAGLDADNPLTCDECADDENFLRENTGFITVLDENNPAQYGTTLNYVIPEGANAEGASEFVEYMLSDGYSAMLGTAPRVGSRCAPATPRTRPSTSIPGAPSLWAARTSQWPICTATSW</sequence>
<dbReference type="STRING" id="648782.SAMN04488554_2323"/>
<evidence type="ECO:0000256" key="3">
    <source>
        <dbReference type="ARBA" id="ARBA00022729"/>
    </source>
</evidence>
<evidence type="ECO:0000313" key="5">
    <source>
        <dbReference type="EMBL" id="SEE65421.1"/>
    </source>
</evidence>
<protein>
    <submittedName>
        <fullName evidence="5">Carbohydrate ABC transporter substrate-binding protein, CUT1 family</fullName>
    </submittedName>
</protein>
<accession>A0A1H5KMW4</accession>